<dbReference type="InterPro" id="IPR036736">
    <property type="entry name" value="ACP-like_sf"/>
</dbReference>
<feature type="compositionally biased region" description="Pro residues" evidence="6">
    <location>
        <begin position="113"/>
        <end position="139"/>
    </location>
</feature>
<dbReference type="AlphaFoldDB" id="A0AB39QGT7"/>
<feature type="region of interest" description="N-terminal hotdog fold" evidence="5">
    <location>
        <begin position="189"/>
        <end position="312"/>
    </location>
</feature>
<dbReference type="Pfam" id="PF14765">
    <property type="entry name" value="PS-DH"/>
    <property type="match status" value="1"/>
</dbReference>
<dbReference type="SMART" id="SM00826">
    <property type="entry name" value="PKS_DH"/>
    <property type="match status" value="1"/>
</dbReference>
<dbReference type="Pfam" id="PF08659">
    <property type="entry name" value="KR"/>
    <property type="match status" value="1"/>
</dbReference>
<sequence length="1065" mass="114989">MEPPTPSTPTTPSLPPHGPHPRRIHHRRRQHPQNTPHHPLISNTTGQPLTPQQATDPHYWAQHIRTTVEFATSITTTQHPPPHPATDLPLGPGHTLTNLTRRTLTTHHHTKPTPTPHSPPPHQPPPHPPHTQNPPPPLAPRTTPNWTTYHPPHTHHHIPLPTHPLNPKHHWIDTATPQTAAPRATPGPHPLLDSLLVRSMDQCVFLTEFAVDRHWVLSEHKLLGEAIVPGTTYLDMGRAAAETLLGLPATEIRDVTFLVPLLVQEGTSRTVHTTVREAGDGLATFTVASHEPRDDTWTLHVQGTVSVLPHPEKPRQRDVAALRAECVLDTVDTAAHQAEHTTMEFGHRWQGSLRTVRVGVRRALGELDLPEEYASECRDHTLHPALLDLATGFHGFAVLRSAANSLRAREDRGFFLPVGYDSLRIHTALPRRGISYARPHADHGGDGEVRKTDVLVCDESGAVAVEITGFTVKRVTDARRTVAQLRPHARHHALRWVQAPAPTGTPAGIRRVLLVGEDNGMAGQLGEALRAHGVDVAEATLDDSWSAVDAGRYRVPPTPDGFGRLLDALGGPVFDEVVHVAGPVDPRLHDEPAILDAQLSRGVHSLFHLLQCLSGHGAMPDRLSVVAPSVARVTGRESATEAVHATLFGLAKVAALENDGLGVLCVDVCGNTGADAVCAELLGVRTPATVALRDGVRHVAQLVPVQLKKDPDIPHVRAGDVVLITGGLGGLGLAVARHLSRTVPGIRLALVGRTQMPPRERWDEVVDPALRRRIGILRELAGSGAEVRTYSADVVDPARMTEIVRLVRGELGAVDYVVHAAGVAGDGFLFRKDPETFRRTLAPKVLGAAVLDLVTRDAPPKLMVNFGSTVSVFGAAGQGDYTAANSYLDHFADERSARGRRTVTIGWSDWLDVGMAFDHGVPRDQGFFRSLPVEEALSSYEEILSSSGRSVIVGEINSPRLARADGPLAALVDRGHVVLSEPIRRAAASAQDSAAPPADTARSGDDPARLRLLGNKEDTYTGTERTLAHIWATELGLAELNVHDSSFALGVDSLAGCGWRSGSRS</sequence>
<feature type="compositionally biased region" description="Polar residues" evidence="6">
    <location>
        <begin position="33"/>
        <end position="55"/>
    </location>
</feature>
<evidence type="ECO:0000256" key="1">
    <source>
        <dbReference type="ARBA" id="ARBA00004792"/>
    </source>
</evidence>
<dbReference type="InterPro" id="IPR042104">
    <property type="entry name" value="PKS_dehydratase_sf"/>
</dbReference>
<dbReference type="Gene3D" id="1.10.1200.10">
    <property type="entry name" value="ACP-like"/>
    <property type="match status" value="1"/>
</dbReference>
<dbReference type="PRINTS" id="PR00081">
    <property type="entry name" value="GDHRDH"/>
</dbReference>
<protein>
    <submittedName>
        <fullName evidence="8">SDR family NAD(P)-dependent oxidoreductase</fullName>
    </submittedName>
</protein>
<feature type="active site" description="Proton donor; for dehydratase activity" evidence="5">
    <location>
        <position position="388"/>
    </location>
</feature>
<dbReference type="GO" id="GO:0006633">
    <property type="term" value="P:fatty acid biosynthetic process"/>
    <property type="evidence" value="ECO:0007669"/>
    <property type="project" value="TreeGrafter"/>
</dbReference>
<accession>A0AB39QGT7</accession>
<proteinExistence type="predicted"/>
<feature type="domain" description="PKS/mFAS DH" evidence="7">
    <location>
        <begin position="189"/>
        <end position="481"/>
    </location>
</feature>
<dbReference type="CDD" id="cd08953">
    <property type="entry name" value="KR_2_SDR_x"/>
    <property type="match status" value="1"/>
</dbReference>
<dbReference type="PROSITE" id="PS52019">
    <property type="entry name" value="PKS_MFAS_DH"/>
    <property type="match status" value="1"/>
</dbReference>
<dbReference type="InterPro" id="IPR002347">
    <property type="entry name" value="SDR_fam"/>
</dbReference>
<dbReference type="SUPFAM" id="SSF51735">
    <property type="entry name" value="NAD(P)-binding Rossmann-fold domains"/>
    <property type="match status" value="2"/>
</dbReference>
<dbReference type="InterPro" id="IPR036291">
    <property type="entry name" value="NAD(P)-bd_dom_sf"/>
</dbReference>
<dbReference type="InterPro" id="IPR050091">
    <property type="entry name" value="PKS_NRPS_Biosynth_Enz"/>
</dbReference>
<evidence type="ECO:0000256" key="6">
    <source>
        <dbReference type="SAM" id="MobiDB-lite"/>
    </source>
</evidence>
<dbReference type="InterPro" id="IPR049551">
    <property type="entry name" value="PKS_DH_C"/>
</dbReference>
<feature type="compositionally biased region" description="Low complexity" evidence="6">
    <location>
        <begin position="94"/>
        <end position="103"/>
    </location>
</feature>
<reference evidence="8" key="1">
    <citation type="submission" date="2024-07" db="EMBL/GenBank/DDBJ databases">
        <authorList>
            <person name="Yu S.T."/>
        </authorList>
    </citation>
    <scope>NUCLEOTIDE SEQUENCE</scope>
    <source>
        <strain evidence="8">R28</strain>
    </source>
</reference>
<dbReference type="InterPro" id="IPR020807">
    <property type="entry name" value="PKS_DH"/>
</dbReference>
<keyword evidence="3" id="KW-0597">Phosphoprotein</keyword>
<feature type="compositionally biased region" description="Low complexity" evidence="6">
    <location>
        <begin position="140"/>
        <end position="151"/>
    </location>
</feature>
<evidence type="ECO:0000259" key="7">
    <source>
        <dbReference type="PROSITE" id="PS52019"/>
    </source>
</evidence>
<feature type="region of interest" description="C-terminal hotdog fold" evidence="5">
    <location>
        <begin position="327"/>
        <end position="481"/>
    </location>
</feature>
<evidence type="ECO:0000313" key="8">
    <source>
        <dbReference type="EMBL" id="XDQ40775.1"/>
    </source>
</evidence>
<gene>
    <name evidence="8" type="ORF">AB5J49_46720</name>
</gene>
<feature type="compositionally biased region" description="Pro residues" evidence="6">
    <location>
        <begin position="1"/>
        <end position="18"/>
    </location>
</feature>
<dbReference type="InterPro" id="IPR057326">
    <property type="entry name" value="KR_dom"/>
</dbReference>
<feature type="region of interest" description="Disordered" evidence="6">
    <location>
        <begin position="1"/>
        <end position="55"/>
    </location>
</feature>
<feature type="region of interest" description="Disordered" evidence="6">
    <location>
        <begin position="988"/>
        <end position="1008"/>
    </location>
</feature>
<keyword evidence="2" id="KW-0596">Phosphopantetheine</keyword>
<dbReference type="InterPro" id="IPR013968">
    <property type="entry name" value="PKS_KR"/>
</dbReference>
<dbReference type="InterPro" id="IPR016035">
    <property type="entry name" value="Acyl_Trfase/lysoPLipase"/>
</dbReference>
<comment type="pathway">
    <text evidence="1">Antibiotic biosynthesis.</text>
</comment>
<feature type="compositionally biased region" description="Low complexity" evidence="6">
    <location>
        <begin position="988"/>
        <end position="1001"/>
    </location>
</feature>
<name>A0AB39QGT7_9ACTN</name>
<feature type="compositionally biased region" description="Basic residues" evidence="6">
    <location>
        <begin position="19"/>
        <end position="31"/>
    </location>
</feature>
<dbReference type="SUPFAM" id="SSF52151">
    <property type="entry name" value="FabD/lysophospholipase-like"/>
    <property type="match status" value="1"/>
</dbReference>
<dbReference type="SMART" id="SM00822">
    <property type="entry name" value="PKS_KR"/>
    <property type="match status" value="1"/>
</dbReference>
<evidence type="ECO:0000256" key="2">
    <source>
        <dbReference type="ARBA" id="ARBA00022450"/>
    </source>
</evidence>
<dbReference type="Gene3D" id="3.40.366.10">
    <property type="entry name" value="Malonyl-Coenzyme A Acyl Carrier Protein, domain 2"/>
    <property type="match status" value="1"/>
</dbReference>
<dbReference type="InterPro" id="IPR049900">
    <property type="entry name" value="PKS_mFAS_DH"/>
</dbReference>
<keyword evidence="4" id="KW-0808">Transferase</keyword>
<dbReference type="RefSeq" id="WP_369175486.1">
    <property type="nucleotide sequence ID" value="NZ_CP163439.1"/>
</dbReference>
<feature type="active site" description="Proton acceptor; for dehydratase activity" evidence="5">
    <location>
        <position position="220"/>
    </location>
</feature>
<dbReference type="InterPro" id="IPR049552">
    <property type="entry name" value="PKS_DH_N"/>
</dbReference>
<dbReference type="GO" id="GO:0004312">
    <property type="term" value="F:fatty acid synthase activity"/>
    <property type="evidence" value="ECO:0007669"/>
    <property type="project" value="TreeGrafter"/>
</dbReference>
<dbReference type="PANTHER" id="PTHR43775">
    <property type="entry name" value="FATTY ACID SYNTHASE"/>
    <property type="match status" value="1"/>
</dbReference>
<dbReference type="PANTHER" id="PTHR43775:SF37">
    <property type="entry name" value="SI:DKEY-61P9.11"/>
    <property type="match status" value="1"/>
</dbReference>
<dbReference type="Gene3D" id="3.10.129.110">
    <property type="entry name" value="Polyketide synthase dehydratase"/>
    <property type="match status" value="1"/>
</dbReference>
<evidence type="ECO:0000256" key="4">
    <source>
        <dbReference type="ARBA" id="ARBA00022679"/>
    </source>
</evidence>
<feature type="region of interest" description="Disordered" evidence="6">
    <location>
        <begin position="75"/>
        <end position="172"/>
    </location>
</feature>
<dbReference type="Pfam" id="PF21089">
    <property type="entry name" value="PKS_DH_N"/>
    <property type="match status" value="1"/>
</dbReference>
<dbReference type="InterPro" id="IPR001227">
    <property type="entry name" value="Ac_transferase_dom_sf"/>
</dbReference>
<evidence type="ECO:0000256" key="3">
    <source>
        <dbReference type="ARBA" id="ARBA00022553"/>
    </source>
</evidence>
<dbReference type="EMBL" id="CP163439">
    <property type="protein sequence ID" value="XDQ40775.1"/>
    <property type="molecule type" value="Genomic_DNA"/>
</dbReference>
<organism evidence="8">
    <name type="scientific">Streptomyces sp. R28</name>
    <dbReference type="NCBI Taxonomy" id="3238628"/>
    <lineage>
        <taxon>Bacteria</taxon>
        <taxon>Bacillati</taxon>
        <taxon>Actinomycetota</taxon>
        <taxon>Actinomycetes</taxon>
        <taxon>Kitasatosporales</taxon>
        <taxon>Streptomycetaceae</taxon>
        <taxon>Streptomyces</taxon>
    </lineage>
</organism>
<dbReference type="Gene3D" id="3.40.50.720">
    <property type="entry name" value="NAD(P)-binding Rossmann-like Domain"/>
    <property type="match status" value="1"/>
</dbReference>
<evidence type="ECO:0000256" key="5">
    <source>
        <dbReference type="PROSITE-ProRule" id="PRU01363"/>
    </source>
</evidence>